<dbReference type="SUPFAM" id="SSF52540">
    <property type="entry name" value="P-loop containing nucleoside triphosphate hydrolases"/>
    <property type="match status" value="1"/>
</dbReference>
<dbReference type="InterPro" id="IPR016032">
    <property type="entry name" value="Sig_transdc_resp-reg_C-effctor"/>
</dbReference>
<evidence type="ECO:0000256" key="2">
    <source>
        <dbReference type="ARBA" id="ARBA00023015"/>
    </source>
</evidence>
<dbReference type="SMART" id="SM00028">
    <property type="entry name" value="TPR"/>
    <property type="match status" value="7"/>
</dbReference>
<evidence type="ECO:0000256" key="5">
    <source>
        <dbReference type="PROSITE-ProRule" id="PRU01091"/>
    </source>
</evidence>
<dbReference type="EMBL" id="JADBGI010000003">
    <property type="protein sequence ID" value="MBE2997969.1"/>
    <property type="molecule type" value="Genomic_DNA"/>
</dbReference>
<comment type="similarity">
    <text evidence="1">Belongs to the AfsR/DnrI/RedD regulatory family.</text>
</comment>
<organism evidence="7 8">
    <name type="scientific">Nocardiopsis coralli</name>
    <dbReference type="NCBI Taxonomy" id="2772213"/>
    <lineage>
        <taxon>Bacteria</taxon>
        <taxon>Bacillati</taxon>
        <taxon>Actinomycetota</taxon>
        <taxon>Actinomycetes</taxon>
        <taxon>Streptosporangiales</taxon>
        <taxon>Nocardiopsidaceae</taxon>
        <taxon>Nocardiopsis</taxon>
    </lineage>
</organism>
<comment type="caution">
    <text evidence="7">The sequence shown here is derived from an EMBL/GenBank/DDBJ whole genome shotgun (WGS) entry which is preliminary data.</text>
</comment>
<dbReference type="PROSITE" id="PS51755">
    <property type="entry name" value="OMPR_PHOB"/>
    <property type="match status" value="1"/>
</dbReference>
<gene>
    <name evidence="7" type="ORF">IDM40_04485</name>
</gene>
<dbReference type="InterPro" id="IPR001867">
    <property type="entry name" value="OmpR/PhoB-type_DNA-bd"/>
</dbReference>
<dbReference type="InterPro" id="IPR019734">
    <property type="entry name" value="TPR_rpt"/>
</dbReference>
<evidence type="ECO:0000256" key="4">
    <source>
        <dbReference type="ARBA" id="ARBA00023163"/>
    </source>
</evidence>
<accession>A0ABR9P2A8</accession>
<dbReference type="Pfam" id="PF03704">
    <property type="entry name" value="BTAD"/>
    <property type="match status" value="1"/>
</dbReference>
<dbReference type="PANTHER" id="PTHR35807:SF1">
    <property type="entry name" value="TRANSCRIPTIONAL REGULATOR REDD"/>
    <property type="match status" value="1"/>
</dbReference>
<dbReference type="Pfam" id="PF00486">
    <property type="entry name" value="Trans_reg_C"/>
    <property type="match status" value="1"/>
</dbReference>
<evidence type="ECO:0000256" key="3">
    <source>
        <dbReference type="ARBA" id="ARBA00023125"/>
    </source>
</evidence>
<dbReference type="SUPFAM" id="SSF48452">
    <property type="entry name" value="TPR-like"/>
    <property type="match status" value="4"/>
</dbReference>
<feature type="domain" description="OmpR/PhoB-type" evidence="6">
    <location>
        <begin position="1"/>
        <end position="94"/>
    </location>
</feature>
<dbReference type="InterPro" id="IPR011990">
    <property type="entry name" value="TPR-like_helical_dom_sf"/>
</dbReference>
<reference evidence="7 8" key="1">
    <citation type="submission" date="2020-09" db="EMBL/GenBank/DDBJ databases">
        <title>Diversity and distribution of actinomycetes associated with coral in the coast of Hainan.</title>
        <authorList>
            <person name="Li F."/>
        </authorList>
    </citation>
    <scope>NUCLEOTIDE SEQUENCE [LARGE SCALE GENOMIC DNA]</scope>
    <source>
        <strain evidence="7 8">HNM0947</strain>
    </source>
</reference>
<dbReference type="SMART" id="SM01043">
    <property type="entry name" value="BTAD"/>
    <property type="match status" value="1"/>
</dbReference>
<dbReference type="InterPro" id="IPR027417">
    <property type="entry name" value="P-loop_NTPase"/>
</dbReference>
<dbReference type="SUPFAM" id="SSF46894">
    <property type="entry name" value="C-terminal effector domain of the bipartite response regulators"/>
    <property type="match status" value="1"/>
</dbReference>
<dbReference type="Gene3D" id="1.25.40.10">
    <property type="entry name" value="Tetratricopeptide repeat domain"/>
    <property type="match status" value="3"/>
</dbReference>
<dbReference type="SMART" id="SM00862">
    <property type="entry name" value="Trans_reg_C"/>
    <property type="match status" value="1"/>
</dbReference>
<evidence type="ECO:0000259" key="6">
    <source>
        <dbReference type="PROSITE" id="PS51755"/>
    </source>
</evidence>
<proteinExistence type="inferred from homology"/>
<evidence type="ECO:0000313" key="8">
    <source>
        <dbReference type="Proteomes" id="UP000806528"/>
    </source>
</evidence>
<keyword evidence="8" id="KW-1185">Reference proteome</keyword>
<dbReference type="Proteomes" id="UP000806528">
    <property type="component" value="Unassembled WGS sequence"/>
</dbReference>
<evidence type="ECO:0000256" key="1">
    <source>
        <dbReference type="ARBA" id="ARBA00005820"/>
    </source>
</evidence>
<dbReference type="Gene3D" id="1.10.10.10">
    <property type="entry name" value="Winged helix-like DNA-binding domain superfamily/Winged helix DNA-binding domain"/>
    <property type="match status" value="1"/>
</dbReference>
<evidence type="ECO:0000313" key="7">
    <source>
        <dbReference type="EMBL" id="MBE2997969.1"/>
    </source>
</evidence>
<keyword evidence="2" id="KW-0805">Transcription regulation</keyword>
<dbReference type="InterPro" id="IPR036388">
    <property type="entry name" value="WH-like_DNA-bd_sf"/>
</dbReference>
<feature type="DNA-binding region" description="OmpR/PhoB-type" evidence="5">
    <location>
        <begin position="1"/>
        <end position="94"/>
    </location>
</feature>
<dbReference type="Pfam" id="PF00931">
    <property type="entry name" value="NB-ARC"/>
    <property type="match status" value="1"/>
</dbReference>
<dbReference type="InterPro" id="IPR002182">
    <property type="entry name" value="NB-ARC"/>
</dbReference>
<keyword evidence="4" id="KW-0804">Transcription</keyword>
<protein>
    <submittedName>
        <fullName evidence="7">Winged helix-turn-helix domain-containing protein</fullName>
    </submittedName>
</protein>
<dbReference type="InterPro" id="IPR005158">
    <property type="entry name" value="BTAD"/>
</dbReference>
<dbReference type="CDD" id="cd00383">
    <property type="entry name" value="trans_reg_C"/>
    <property type="match status" value="1"/>
</dbReference>
<dbReference type="PANTHER" id="PTHR35807">
    <property type="entry name" value="TRANSCRIPTIONAL REGULATOR REDD-RELATED"/>
    <property type="match status" value="1"/>
</dbReference>
<name>A0ABR9P2A8_9ACTN</name>
<keyword evidence="3 5" id="KW-0238">DNA-binding</keyword>
<dbReference type="RefSeq" id="WP_193120608.1">
    <property type="nucleotide sequence ID" value="NZ_JADBGI010000003.1"/>
</dbReference>
<dbReference type="InterPro" id="IPR051677">
    <property type="entry name" value="AfsR-DnrI-RedD_regulator"/>
</dbReference>
<sequence>MEIQLLARGPRVLVENRPVPAGPQKAQLLLAVLAHSVGRPVPKSDLVRYLWGQDPPPSVDNTLHSQVSRLRKSLVKAGHPAPIHHRNGGYVLDVPGDTVDLLRVGGLDKRARECVRRGEYREAADLYDRALGHWSEDPLCELGGAWAEKVREECSRLRTDLLARWADAALALGLAPQVNERLAGHEDTDVLTFAHMSALMAEGRHADAIECYGRLRERMREEQGTEPNPRTRRLFERALGEADGDQPVPLTGRSTGPDVFETVDTLRADIAGFVGREEEVEALLERVRQPRSAPCVQLITGLGGTGKTALAVHVAHLVREDYDLRLDVEVGDNRIDVVLGRLLAMVGVPESSIPSDPDTRMALWRDRVADRRVLLLLDNVVQEEALQRITPGNPECVVFATARRAMANTLVTTHRIEALEPEDSERLFSLATGREPDEGVARVTELLRHLPIELHFGAGHLRRHPTWSLDDLAERLHRQRERSGGWAYPVFSDSLGLLSPMEQRTFLCAGLHPTATVTEDVLAEGVGSREDVERSMDELLDTNFVEEVGPGRYRLHDHVRDFAQWYAERNMPAGERESVQRRYSDHYLAALDAADRKARPGRRRMGPPLVPGPSTPVFADVRVAREWFADTYPVIDALLQRAREQAADHYVARFPLVMAGLLESTGPLDRAEEYLRWSHEAWGKLGCAVGQADALYELGLVRRQRGDMVGAEALLRSAFDLWLDHDAVQQVPHARTWLAWLRHERGDLRFARIEFRTALNEFRRLGDVRGTAKVHHQRAFAEQSVGRYDLARVDYGTAAHLYRALGDVQREASVVTGHAGVLYDHGLYRDAERMFERSRRVYQAHSDISGVALAHMNLGVTALYRHGYESALANMEAALWYFRTTGEEGKVAQCTADVGTALLGLGRVREARDTLESGLEHVSQGEAVLPRARILRALGDVHEEEGRIHGARWCYISAMRAAQAEGSTTEEGQACERLGDLSDGEGEEPEALAHWQRAAEVLGKVPNPHAARVRLKVEVTLDGMSGLSG</sequence>
<dbReference type="Gene3D" id="3.40.50.300">
    <property type="entry name" value="P-loop containing nucleotide triphosphate hydrolases"/>
    <property type="match status" value="1"/>
</dbReference>